<sequence>MSGLTPDTPHPLEIRLLTESRRLEISFDDGARFSLPAEYLRVYSPSAEVRGHGAGQEVLQVGKRQVAITALEPVGHYALKIVFDDGHDSGLFSWDYLYRLGADYDRNWQDYLDRLARAGASRE</sequence>
<accession>A0A4T0ULR3</accession>
<dbReference type="Proteomes" id="UP000308891">
    <property type="component" value="Unassembled WGS sequence"/>
</dbReference>
<dbReference type="EMBL" id="STGJ01000018">
    <property type="protein sequence ID" value="TIC79185.1"/>
    <property type="molecule type" value="Genomic_DNA"/>
</dbReference>
<keyword evidence="2" id="KW-0408">Iron</keyword>
<proteinExistence type="predicted"/>
<dbReference type="PANTHER" id="PTHR35303">
    <property type="entry name" value="OS02G0197800 PROTEIN"/>
    <property type="match status" value="1"/>
</dbReference>
<evidence type="ECO:0000313" key="5">
    <source>
        <dbReference type="Proteomes" id="UP000308891"/>
    </source>
</evidence>
<dbReference type="AlphaFoldDB" id="A0A4T0ULR3"/>
<dbReference type="Pfam" id="PF06155">
    <property type="entry name" value="GBBH-like_N"/>
    <property type="match status" value="1"/>
</dbReference>
<evidence type="ECO:0000256" key="1">
    <source>
        <dbReference type="ARBA" id="ARBA00022723"/>
    </source>
</evidence>
<dbReference type="GO" id="GO:0046872">
    <property type="term" value="F:metal ion binding"/>
    <property type="evidence" value="ECO:0007669"/>
    <property type="project" value="UniProtKB-KW"/>
</dbReference>
<name>A0A4T0ULR3_9NEIS</name>
<dbReference type="InterPro" id="IPR010376">
    <property type="entry name" value="GBBH-like_N"/>
</dbReference>
<dbReference type="OrthoDB" id="9794178at2"/>
<dbReference type="Gene3D" id="3.30.2020.30">
    <property type="match status" value="1"/>
</dbReference>
<evidence type="ECO:0000259" key="3">
    <source>
        <dbReference type="Pfam" id="PF06155"/>
    </source>
</evidence>
<dbReference type="PANTHER" id="PTHR35303:SF5">
    <property type="entry name" value="OS02G0197800 PROTEIN"/>
    <property type="match status" value="1"/>
</dbReference>
<evidence type="ECO:0000256" key="2">
    <source>
        <dbReference type="ARBA" id="ARBA00023004"/>
    </source>
</evidence>
<feature type="domain" description="Gamma-butyrobetaine hydroxylase-like N-terminal" evidence="3">
    <location>
        <begin position="14"/>
        <end position="98"/>
    </location>
</feature>
<dbReference type="InterPro" id="IPR038492">
    <property type="entry name" value="GBBH-like_N_sf"/>
</dbReference>
<reference evidence="4 5" key="1">
    <citation type="submission" date="2019-04" db="EMBL/GenBank/DDBJ databases">
        <title>Crenobacter sp. nov.</title>
        <authorList>
            <person name="Shi S."/>
        </authorList>
    </citation>
    <scope>NUCLEOTIDE SEQUENCE [LARGE SCALE GENOMIC DNA]</scope>
    <source>
        <strain evidence="4 5">GY 70310</strain>
    </source>
</reference>
<gene>
    <name evidence="4" type="ORF">E5K04_13875</name>
</gene>
<comment type="caution">
    <text evidence="4">The sequence shown here is derived from an EMBL/GenBank/DDBJ whole genome shotgun (WGS) entry which is preliminary data.</text>
</comment>
<evidence type="ECO:0000313" key="4">
    <source>
        <dbReference type="EMBL" id="TIC79185.1"/>
    </source>
</evidence>
<keyword evidence="1" id="KW-0479">Metal-binding</keyword>
<keyword evidence="5" id="KW-1185">Reference proteome</keyword>
<protein>
    <submittedName>
        <fullName evidence="4">DUF971 domain-containing protein</fullName>
    </submittedName>
</protein>
<organism evidence="4 5">
    <name type="scientific">Crenobacter intestini</name>
    <dbReference type="NCBI Taxonomy" id="2563443"/>
    <lineage>
        <taxon>Bacteria</taxon>
        <taxon>Pseudomonadati</taxon>
        <taxon>Pseudomonadota</taxon>
        <taxon>Betaproteobacteria</taxon>
        <taxon>Neisseriales</taxon>
        <taxon>Neisseriaceae</taxon>
        <taxon>Crenobacter</taxon>
    </lineage>
</organism>
<dbReference type="RefSeq" id="WP_136555149.1">
    <property type="nucleotide sequence ID" value="NZ_STGJ01000018.1"/>
</dbReference>